<dbReference type="SUPFAM" id="SSF47413">
    <property type="entry name" value="lambda repressor-like DNA-binding domains"/>
    <property type="match status" value="1"/>
</dbReference>
<dbReference type="CDD" id="cd00093">
    <property type="entry name" value="HTH_XRE"/>
    <property type="match status" value="1"/>
</dbReference>
<reference evidence="2" key="1">
    <citation type="submission" date="2018-10" db="EMBL/GenBank/DDBJ databases">
        <authorList>
            <consortium name="PulseNet: The National Subtyping Network for Foodborne Disease Surveillance"/>
            <person name="Tarr C.L."/>
            <person name="Trees E."/>
            <person name="Katz L.S."/>
            <person name="Carleton-Romer H.A."/>
            <person name="Stroika S."/>
            <person name="Kucerova Z."/>
            <person name="Roache K.F."/>
            <person name="Sabol A.L."/>
            <person name="Besser J."/>
            <person name="Gerner-Smidt P."/>
        </authorList>
    </citation>
    <scope>NUCLEOTIDE SEQUENCE [LARGE SCALE GENOMIC DNA]</scope>
    <source>
        <strain evidence="2">PNUSAS057480</strain>
    </source>
</reference>
<comment type="caution">
    <text evidence="2">The sequence shown here is derived from an EMBL/GenBank/DDBJ whole genome shotgun (WGS) entry which is preliminary data.</text>
</comment>
<dbReference type="InterPro" id="IPR010982">
    <property type="entry name" value="Lambda_DNA-bd_dom_sf"/>
</dbReference>
<dbReference type="Gene3D" id="1.10.260.40">
    <property type="entry name" value="lambda repressor-like DNA-binding domains"/>
    <property type="match status" value="1"/>
</dbReference>
<dbReference type="EMBL" id="RMEA01000120">
    <property type="protein sequence ID" value="MER45160.1"/>
    <property type="molecule type" value="Genomic_DNA"/>
</dbReference>
<evidence type="ECO:0000313" key="2">
    <source>
        <dbReference type="EMBL" id="MER45160.1"/>
    </source>
</evidence>
<dbReference type="GO" id="GO:0003677">
    <property type="term" value="F:DNA binding"/>
    <property type="evidence" value="ECO:0007669"/>
    <property type="project" value="InterPro"/>
</dbReference>
<sequence>MQISDRLRNERERLGLSQTAMSKVCSVAFRTYCDYEAGKSEPKASTLASLAEFGVDILFVLSGVKTPKIDGISEDEQEVVKMYRAAPLAVKAAVLGALTAGSSAHGSVNVSGNSNRVAGRDYIEKKK</sequence>
<feature type="domain" description="HTH cro/C1-type" evidence="1">
    <location>
        <begin position="7"/>
        <end position="60"/>
    </location>
</feature>
<dbReference type="InterPro" id="IPR001387">
    <property type="entry name" value="Cro/C1-type_HTH"/>
</dbReference>
<dbReference type="Pfam" id="PF01381">
    <property type="entry name" value="HTH_3"/>
    <property type="match status" value="1"/>
</dbReference>
<dbReference type="PROSITE" id="PS50943">
    <property type="entry name" value="HTH_CROC1"/>
    <property type="match status" value="1"/>
</dbReference>
<dbReference type="AlphaFoldDB" id="A0A3I8FZG0"/>
<accession>A0A3I8FZG0</accession>
<name>A0A3I8FZG0_SALER</name>
<gene>
    <name evidence="2" type="ORF">ED033_23240</name>
</gene>
<protein>
    <submittedName>
        <fullName evidence="2">XRE family transcriptional regulator</fullName>
    </submittedName>
</protein>
<evidence type="ECO:0000259" key="1">
    <source>
        <dbReference type="PROSITE" id="PS50943"/>
    </source>
</evidence>
<organism evidence="2">
    <name type="scientific">Salmonella enterica</name>
    <name type="common">Salmonella choleraesuis</name>
    <dbReference type="NCBI Taxonomy" id="28901"/>
    <lineage>
        <taxon>Bacteria</taxon>
        <taxon>Pseudomonadati</taxon>
        <taxon>Pseudomonadota</taxon>
        <taxon>Gammaproteobacteria</taxon>
        <taxon>Enterobacterales</taxon>
        <taxon>Enterobacteriaceae</taxon>
        <taxon>Salmonella</taxon>
    </lineage>
</organism>
<proteinExistence type="predicted"/>
<dbReference type="Proteomes" id="UP000885379">
    <property type="component" value="Unassembled WGS sequence"/>
</dbReference>
<dbReference type="SMART" id="SM00530">
    <property type="entry name" value="HTH_XRE"/>
    <property type="match status" value="1"/>
</dbReference>